<proteinExistence type="predicted"/>
<comment type="caution">
    <text evidence="1">The sequence shown here is derived from an EMBL/GenBank/DDBJ whole genome shotgun (WGS) entry which is preliminary data.</text>
</comment>
<reference evidence="1 2" key="1">
    <citation type="submission" date="2019-08" db="EMBL/GenBank/DDBJ databases">
        <title>Draft genome analysis of Rheinheimera tangshanensis isolated from the roots of fresh rice plants (Oryza sativa).</title>
        <authorList>
            <person name="Yu Q."/>
            <person name="Qi Y."/>
            <person name="Zhang H."/>
            <person name="Pu J."/>
        </authorList>
    </citation>
    <scope>NUCLEOTIDE SEQUENCE [LARGE SCALE GENOMIC DNA]</scope>
    <source>
        <strain evidence="1 2">JA3-B52</strain>
    </source>
</reference>
<dbReference type="InterPro" id="IPR038604">
    <property type="entry name" value="HopJ_sf"/>
</dbReference>
<protein>
    <submittedName>
        <fullName evidence="1">HopJ type III effector protein</fullName>
    </submittedName>
</protein>
<dbReference type="RefSeq" id="WP_053423201.1">
    <property type="nucleotide sequence ID" value="NZ_BAAAGC010000015.1"/>
</dbReference>
<gene>
    <name evidence="1" type="ORF">FU839_15825</name>
</gene>
<dbReference type="EMBL" id="VRLR01000012">
    <property type="protein sequence ID" value="TXK79022.1"/>
    <property type="molecule type" value="Genomic_DNA"/>
</dbReference>
<organism evidence="1 2">
    <name type="scientific">Rheinheimera tangshanensis</name>
    <dbReference type="NCBI Taxonomy" id="400153"/>
    <lineage>
        <taxon>Bacteria</taxon>
        <taxon>Pseudomonadati</taxon>
        <taxon>Pseudomonadota</taxon>
        <taxon>Gammaproteobacteria</taxon>
        <taxon>Chromatiales</taxon>
        <taxon>Chromatiaceae</taxon>
        <taxon>Rheinheimera</taxon>
    </lineage>
</organism>
<dbReference type="OrthoDB" id="9790826at2"/>
<evidence type="ECO:0000313" key="2">
    <source>
        <dbReference type="Proteomes" id="UP000321814"/>
    </source>
</evidence>
<dbReference type="Proteomes" id="UP000321814">
    <property type="component" value="Unassembled WGS sequence"/>
</dbReference>
<keyword evidence="2" id="KW-1185">Reference proteome</keyword>
<dbReference type="AlphaFoldDB" id="A0A5C8LTZ1"/>
<accession>A0A5C8LTZ1</accession>
<dbReference type="InterPro" id="IPR014984">
    <property type="entry name" value="HopJ"/>
</dbReference>
<dbReference type="Gene3D" id="3.20.160.10">
    <property type="entry name" value="vpa0580 domain like"/>
    <property type="match status" value="1"/>
</dbReference>
<evidence type="ECO:0000313" key="1">
    <source>
        <dbReference type="EMBL" id="TXK79022.1"/>
    </source>
</evidence>
<sequence>MLENFFRQLTTDPDSISFSQSIDLIESLYDFTETAFRNGDKQNAAGENNGSCKIFAFALLHRLSEPQTLQMFGDYYRKDVLASPTGTDHLNIRQFMQYGWDGIEFASQALSPKSV</sequence>
<dbReference type="Pfam" id="PF08888">
    <property type="entry name" value="HopJ"/>
    <property type="match status" value="1"/>
</dbReference>
<name>A0A5C8LTZ1_9GAMM</name>